<accession>B0ENC5</accession>
<name>B0ENC5_ENTDS</name>
<evidence type="ECO:0000313" key="1">
    <source>
        <dbReference type="EMBL" id="EDR23963.1"/>
    </source>
</evidence>
<reference evidence="2" key="1">
    <citation type="submission" date="2007-12" db="EMBL/GenBank/DDBJ databases">
        <title>Annotation of Entamoeba dispar SAW760.</title>
        <authorList>
            <person name="Lorenzi H."/>
            <person name="Inman J."/>
            <person name="Schobel S."/>
            <person name="Amedeo P."/>
            <person name="Caler E."/>
        </authorList>
    </citation>
    <scope>NUCLEOTIDE SEQUENCE [LARGE SCALE GENOMIC DNA]</scope>
    <source>
        <strain evidence="2">ATCC PRA-260 / SAW760</strain>
    </source>
</reference>
<dbReference type="VEuPathDB" id="AmoebaDB:EDI_010060"/>
<dbReference type="Proteomes" id="UP000008076">
    <property type="component" value="Unassembled WGS sequence"/>
</dbReference>
<organism evidence="2">
    <name type="scientific">Entamoeba dispar (strain ATCC PRA-260 / SAW760)</name>
    <dbReference type="NCBI Taxonomy" id="370354"/>
    <lineage>
        <taxon>Eukaryota</taxon>
        <taxon>Amoebozoa</taxon>
        <taxon>Evosea</taxon>
        <taxon>Archamoebae</taxon>
        <taxon>Mastigamoebida</taxon>
        <taxon>Entamoebidae</taxon>
        <taxon>Entamoeba</taxon>
    </lineage>
</organism>
<dbReference type="RefSeq" id="XP_001739645.1">
    <property type="nucleotide sequence ID" value="XM_001739593.1"/>
</dbReference>
<protein>
    <submittedName>
        <fullName evidence="1">Uncharacterized protein</fullName>
    </submittedName>
</protein>
<proteinExistence type="predicted"/>
<sequence length="78" mass="9003">MSITVEDRIDAIQLEDIKEQIATLGDDKYLRLLEKEAYKVEDIALTALNFLSTHRKVLEVMKKCSSKHNTQTKPQKNN</sequence>
<dbReference type="AlphaFoldDB" id="B0ENC5"/>
<keyword evidence="2" id="KW-1185">Reference proteome</keyword>
<dbReference type="GeneID" id="5884787"/>
<dbReference type="EMBL" id="DS550075">
    <property type="protein sequence ID" value="EDR23963.1"/>
    <property type="molecule type" value="Genomic_DNA"/>
</dbReference>
<gene>
    <name evidence="1" type="ORF">EDI_010060</name>
</gene>
<dbReference type="KEGG" id="edi:EDI_010060"/>
<evidence type="ECO:0000313" key="2">
    <source>
        <dbReference type="Proteomes" id="UP000008076"/>
    </source>
</evidence>